<dbReference type="AlphaFoldDB" id="A0A1E1M5I7"/>
<evidence type="ECO:0000256" key="1">
    <source>
        <dbReference type="SAM" id="MobiDB-lite"/>
    </source>
</evidence>
<keyword evidence="3" id="KW-1185">Reference proteome</keyword>
<dbReference type="EMBL" id="FJVC01000167">
    <property type="protein sequence ID" value="CZT44364.1"/>
    <property type="molecule type" value="Genomic_DNA"/>
</dbReference>
<sequence>MAKILYNDYTNSCCRRNGVSVYSSDSNPQLSDNIYRILLYELFNHCRRHDADLVGRSSIGTKAIYIAVWAFAMFYHHLGSTQPYSVLASPDSKNSDRNSHTTKRSTQFTVRQALRSLLISTHCSKYLQPDQIFQAQSNCEYTQDRSESKGMRKFHRQARRLDATCNVVQIDKREATLYPKAHSSKEGVTSRSLNCEFEVLFITYHFMPSEYGEKVARHTT</sequence>
<evidence type="ECO:0000313" key="2">
    <source>
        <dbReference type="EMBL" id="CZT44364.1"/>
    </source>
</evidence>
<name>A0A1E1M5I7_RHYSE</name>
<feature type="region of interest" description="Disordered" evidence="1">
    <location>
        <begin position="86"/>
        <end position="106"/>
    </location>
</feature>
<proteinExistence type="predicted"/>
<gene>
    <name evidence="2" type="ORF">RSE6_04523</name>
</gene>
<protein>
    <submittedName>
        <fullName evidence="2">Uncharacterized protein</fullName>
    </submittedName>
</protein>
<accession>A0A1E1M5I7</accession>
<dbReference type="Proteomes" id="UP000177625">
    <property type="component" value="Unassembled WGS sequence"/>
</dbReference>
<evidence type="ECO:0000313" key="3">
    <source>
        <dbReference type="Proteomes" id="UP000177625"/>
    </source>
</evidence>
<organism evidence="2 3">
    <name type="scientific">Rhynchosporium secalis</name>
    <name type="common">Barley scald fungus</name>
    <dbReference type="NCBI Taxonomy" id="38038"/>
    <lineage>
        <taxon>Eukaryota</taxon>
        <taxon>Fungi</taxon>
        <taxon>Dikarya</taxon>
        <taxon>Ascomycota</taxon>
        <taxon>Pezizomycotina</taxon>
        <taxon>Leotiomycetes</taxon>
        <taxon>Helotiales</taxon>
        <taxon>Ploettnerulaceae</taxon>
        <taxon>Rhynchosporium</taxon>
    </lineage>
</organism>
<reference evidence="3" key="1">
    <citation type="submission" date="2016-03" db="EMBL/GenBank/DDBJ databases">
        <authorList>
            <person name="Guldener U."/>
        </authorList>
    </citation>
    <scope>NUCLEOTIDE SEQUENCE [LARGE SCALE GENOMIC DNA]</scope>
</reference>